<reference evidence="1 2" key="1">
    <citation type="submission" date="2018-04" db="EMBL/GenBank/DDBJ databases">
        <title>Altererythrobacter sp. HME9302 genome sequencing and assembly.</title>
        <authorList>
            <person name="Kang H."/>
            <person name="Kim H."/>
            <person name="Joh K."/>
        </authorList>
    </citation>
    <scope>NUCLEOTIDE SEQUENCE [LARGE SCALE GENOMIC DNA]</scope>
    <source>
        <strain evidence="1 2">HME9302</strain>
    </source>
</reference>
<comment type="caution">
    <text evidence="1">The sequence shown here is derived from an EMBL/GenBank/DDBJ whole genome shotgun (WGS) entry which is preliminary data.</text>
</comment>
<keyword evidence="2" id="KW-1185">Reference proteome</keyword>
<dbReference type="Proteomes" id="UP000253727">
    <property type="component" value="Unassembled WGS sequence"/>
</dbReference>
<organism evidence="1 2">
    <name type="scientific">Alteripontixanthobacter maritimus</name>
    <dbReference type="NCBI Taxonomy" id="2161824"/>
    <lineage>
        <taxon>Bacteria</taxon>
        <taxon>Pseudomonadati</taxon>
        <taxon>Pseudomonadota</taxon>
        <taxon>Alphaproteobacteria</taxon>
        <taxon>Sphingomonadales</taxon>
        <taxon>Erythrobacteraceae</taxon>
        <taxon>Alteripontixanthobacter</taxon>
    </lineage>
</organism>
<dbReference type="InterPro" id="IPR046880">
    <property type="entry name" value="TPR-S"/>
</dbReference>
<gene>
    <name evidence="1" type="ORF">HME9302_00130</name>
</gene>
<protein>
    <submittedName>
        <fullName evidence="1">Uncharacterized protein</fullName>
    </submittedName>
</protein>
<evidence type="ECO:0000313" key="2">
    <source>
        <dbReference type="Proteomes" id="UP000253727"/>
    </source>
</evidence>
<dbReference type="AlphaFoldDB" id="A0A369Q2G4"/>
<dbReference type="RefSeq" id="WP_115365393.1">
    <property type="nucleotide sequence ID" value="NZ_QBKA01000002.1"/>
</dbReference>
<proteinExistence type="predicted"/>
<name>A0A369Q2G4_9SPHN</name>
<accession>A0A369Q2G4</accession>
<dbReference type="EMBL" id="QBKA01000002">
    <property type="protein sequence ID" value="RDC58954.1"/>
    <property type="molecule type" value="Genomic_DNA"/>
</dbReference>
<dbReference type="Pfam" id="PF20308">
    <property type="entry name" value="TPR-S"/>
    <property type="match status" value="1"/>
</dbReference>
<evidence type="ECO:0000313" key="1">
    <source>
        <dbReference type="EMBL" id="RDC58954.1"/>
    </source>
</evidence>
<sequence length="479" mass="51109">MINSDQSHRSRILQLARSNAVERAWSLLVESGLDRQEDDPAALTLTARLVKDRAKRTYGAERIRLLRQSADKYAQAAAIDGATYPLINAATLSFLAGDKADSEAGARAVLARLDSDPSSAETPYWREATRAEALLLLGRMDEAREAVLRGIAKAPEAWEDHAATLGQLRLLMAEMDMHPGDADWLDVLQPPRSVQFSGVMGLSADDAAAGKVVCELIDTEAPGFAYGALAAGGDILAAEAMRARGGELHIVLPCAPHLFRTHSVTCVDPAWGPRFDRMLEQAATVYCLQDTDGPSTDGIALANLVAAGLARANAVRLQSEAIRLVVTTGSPGAARRSDVGGLRMVEARIGRTADVAECTLPGNGTARSLVSCMDYTVQTATFTSAGRAWDAVSDHVAGLDYRLIDANALKDQSSEAVTILARLARDGQKLATHSFAHALLAERADIRVEPMGELRGTQGPFAFYALYTEPTGFAATNIT</sequence>